<feature type="region of interest" description="Disordered" evidence="2">
    <location>
        <begin position="565"/>
        <end position="585"/>
    </location>
</feature>
<feature type="compositionally biased region" description="Basic and acidic residues" evidence="2">
    <location>
        <begin position="200"/>
        <end position="226"/>
    </location>
</feature>
<feature type="compositionally biased region" description="Low complexity" evidence="2">
    <location>
        <begin position="88"/>
        <end position="102"/>
    </location>
</feature>
<dbReference type="GO" id="GO:0005096">
    <property type="term" value="F:GTPase activator activity"/>
    <property type="evidence" value="ECO:0007669"/>
    <property type="project" value="UniProtKB-KW"/>
</dbReference>
<dbReference type="InterPro" id="IPR000198">
    <property type="entry name" value="RhoGAP_dom"/>
</dbReference>
<evidence type="ECO:0000313" key="5">
    <source>
        <dbReference type="Proteomes" id="UP000008068"/>
    </source>
</evidence>
<feature type="region of interest" description="Disordered" evidence="2">
    <location>
        <begin position="172"/>
        <end position="255"/>
    </location>
</feature>
<organism evidence="5">
    <name type="scientific">Caenorhabditis brenneri</name>
    <name type="common">Nematode worm</name>
    <dbReference type="NCBI Taxonomy" id="135651"/>
    <lineage>
        <taxon>Eukaryota</taxon>
        <taxon>Metazoa</taxon>
        <taxon>Ecdysozoa</taxon>
        <taxon>Nematoda</taxon>
        <taxon>Chromadorea</taxon>
        <taxon>Rhabditida</taxon>
        <taxon>Rhabditina</taxon>
        <taxon>Rhabditomorpha</taxon>
        <taxon>Rhabditoidea</taxon>
        <taxon>Rhabditidae</taxon>
        <taxon>Peloderinae</taxon>
        <taxon>Caenorhabditis</taxon>
    </lineage>
</organism>
<protein>
    <recommendedName>
        <fullName evidence="3">Rho-GAP domain-containing protein</fullName>
    </recommendedName>
</protein>
<feature type="domain" description="Rho-GAP" evidence="3">
    <location>
        <begin position="625"/>
        <end position="831"/>
    </location>
</feature>
<reference evidence="5" key="1">
    <citation type="submission" date="2011-07" db="EMBL/GenBank/DDBJ databases">
        <authorList>
            <consortium name="Caenorhabditis brenneri Sequencing and Analysis Consortium"/>
            <person name="Wilson R.K."/>
        </authorList>
    </citation>
    <scope>NUCLEOTIDE SEQUENCE [LARGE SCALE GENOMIC DNA]</scope>
    <source>
        <strain evidence="5">PB2801</strain>
    </source>
</reference>
<evidence type="ECO:0000259" key="3">
    <source>
        <dbReference type="PROSITE" id="PS50238"/>
    </source>
</evidence>
<dbReference type="Gene3D" id="1.10.555.10">
    <property type="entry name" value="Rho GTPase activation protein"/>
    <property type="match status" value="1"/>
</dbReference>
<dbReference type="HOGENOM" id="CLU_012176_0_0_1"/>
<sequence>MSTASRTPSPSSLSACGGASSSTATAHPSSPKSKTSVASSTRSDSDNVIPEHKPSSTSSFSIGRLLFRNSSSTKRDSVDSGKDDETGRSPASSRPGSPNPGGDKSPQMSTTRRLAGFASRSIRKSQWRLFKHRTFFGSQRSSMKKNQLQLPRLTLRHPSIDSSAMPLQLDVDENPIGESNAGGGGAGDEFLQIRRSTQRRWTDSDTTGRLRDSRDSSDFNDSHDTLDVAGTSTHGVADSSSSSHHHHHNYSMTAPVSPNVPLSASRYRFSECLSLIIRTLARYLWGIRNSKPYISSQNILNMEFRQNLRDSLNFFTSFSYFLTWTYQVHFSECSFGSVDHFLFSWRRDQKDDLSHSEGWKYSSQKLLWKLKPKYAYSHASSTSSSTDSAWKSLVKIEQKRLVQNQFFHFQDSMTWRSVDGAEVVLRGARLENLSEIERSALQLLAAQRLIKMLPGVNLGKPKDPLSALRQKRQKLVKSNRTPTVADVQRRASGTPMPEEKRVFGVSLAMCMMNEKRLDQESRCRSLDDSTVIMLNKSKAKPTKSEPEMVSHTMPEDRKWLYPSTQNLYPQSTSNPSSPSPLIGSAPPTCSILPSANLLSAEPVEPQQVTGRFLKKQRPASASFSCSLDANIDDVDPHALQVPKIVENCTQYLMTYGLTQVGLFRVAGNTKRCRQLRTALEKVGGGGVINDNMVENTTSHDVATLLKEYFRDLPQSLLPGEHYSAYIGAAKFNIDERIEAIRLLFALLVSPNLDTLFVLLKFLHEVSCHSQDRHNAAGELLPGNKMDARNLATIFAPSILRVDHDKLQETLAENELQVTIVETMISNVEEIFKIPKELQCKIYTKLRETEPDRLDRILNHLSKMDSHESHPGALLSPFPATLEEDSPRHHRHTDHSHIGRQSPLARELTTNGKVKVQSQRSGSWPFSLTKTQTSPSRPEAQHFFPADSQDGQGPSTQDSSGIGTKSATTTPGQGRKAEFNLKAADDSGRDSEFCSDELTFGTVSQPETSRDRSETMSTACGSSSNSSKKTPMMASLQGTTTSKSVDARSPSRERVDIRSAARSSAAAARRRLRNVVRAFRFTSMTRSTPDIAQSS</sequence>
<feature type="compositionally biased region" description="Polar residues" evidence="2">
    <location>
        <begin position="1014"/>
        <end position="1028"/>
    </location>
</feature>
<dbReference type="STRING" id="135651.G0NQ47"/>
<dbReference type="InParanoid" id="G0NQ47"/>
<dbReference type="SUPFAM" id="SSF48350">
    <property type="entry name" value="GTPase activation domain, GAP"/>
    <property type="match status" value="1"/>
</dbReference>
<evidence type="ECO:0000256" key="2">
    <source>
        <dbReference type="SAM" id="MobiDB-lite"/>
    </source>
</evidence>
<gene>
    <name evidence="4" type="ORF">CAEBREN_07526</name>
</gene>
<feature type="compositionally biased region" description="Basic and acidic residues" evidence="2">
    <location>
        <begin position="43"/>
        <end position="54"/>
    </location>
</feature>
<feature type="region of interest" description="Disordered" evidence="2">
    <location>
        <begin position="1"/>
        <end position="119"/>
    </location>
</feature>
<dbReference type="PANTHER" id="PTHR12635:SF7">
    <property type="entry name" value="RHO GTPASE ACTIVATING PROTEIN 6-RELATED"/>
    <property type="match status" value="1"/>
</dbReference>
<keyword evidence="1" id="KW-0343">GTPase activation</keyword>
<dbReference type="AlphaFoldDB" id="G0NQ47"/>
<feature type="compositionally biased region" description="Basic and acidic residues" evidence="2">
    <location>
        <begin position="1044"/>
        <end position="1058"/>
    </location>
</feature>
<name>G0NQ47_CAEBE</name>
<proteinExistence type="predicted"/>
<feature type="compositionally biased region" description="Low complexity" evidence="2">
    <location>
        <begin position="8"/>
        <end position="41"/>
    </location>
</feature>
<dbReference type="OrthoDB" id="10024839at2759"/>
<feature type="compositionally biased region" description="Polar residues" evidence="2">
    <location>
        <begin position="907"/>
        <end position="935"/>
    </location>
</feature>
<dbReference type="InterPro" id="IPR037863">
    <property type="entry name" value="RHOGAP6/36"/>
</dbReference>
<dbReference type="SMART" id="SM00324">
    <property type="entry name" value="RhoGAP"/>
    <property type="match status" value="1"/>
</dbReference>
<evidence type="ECO:0000313" key="4">
    <source>
        <dbReference type="EMBL" id="EGT35455.1"/>
    </source>
</evidence>
<dbReference type="FunCoup" id="G0NQ47">
    <property type="interactions" value="10"/>
</dbReference>
<evidence type="ECO:0000256" key="1">
    <source>
        <dbReference type="ARBA" id="ARBA00022468"/>
    </source>
</evidence>
<dbReference type="Proteomes" id="UP000008068">
    <property type="component" value="Unassembled WGS sequence"/>
</dbReference>
<accession>G0NQ47</accession>
<dbReference type="FunFam" id="1.10.555.10:FF:000083">
    <property type="entry name" value="Rho GTPase Activating protein"/>
    <property type="match status" value="1"/>
</dbReference>
<feature type="compositionally biased region" description="Low complexity" evidence="2">
    <location>
        <begin position="569"/>
        <end position="580"/>
    </location>
</feature>
<dbReference type="GO" id="GO:0007165">
    <property type="term" value="P:signal transduction"/>
    <property type="evidence" value="ECO:0007669"/>
    <property type="project" value="InterPro"/>
</dbReference>
<dbReference type="EMBL" id="GL379922">
    <property type="protein sequence ID" value="EGT35455.1"/>
    <property type="molecule type" value="Genomic_DNA"/>
</dbReference>
<dbReference type="InterPro" id="IPR008936">
    <property type="entry name" value="Rho_GTPase_activation_prot"/>
</dbReference>
<feature type="region of interest" description="Disordered" evidence="2">
    <location>
        <begin position="477"/>
        <end position="496"/>
    </location>
</feature>
<feature type="compositionally biased region" description="Polar residues" evidence="2">
    <location>
        <begin position="948"/>
        <end position="971"/>
    </location>
</feature>
<dbReference type="PROSITE" id="PS50238">
    <property type="entry name" value="RHOGAP"/>
    <property type="match status" value="1"/>
</dbReference>
<feature type="compositionally biased region" description="Basic and acidic residues" evidence="2">
    <location>
        <begin position="974"/>
        <end position="991"/>
    </location>
</feature>
<dbReference type="OMA" id="VENCTQY"/>
<dbReference type="eggNOG" id="KOG2710">
    <property type="taxonomic scope" value="Eukaryota"/>
</dbReference>
<keyword evidence="5" id="KW-1185">Reference proteome</keyword>
<dbReference type="Pfam" id="PF00620">
    <property type="entry name" value="RhoGAP"/>
    <property type="match status" value="1"/>
</dbReference>
<feature type="compositionally biased region" description="Basic and acidic residues" evidence="2">
    <location>
        <begin position="73"/>
        <end position="87"/>
    </location>
</feature>
<feature type="region of interest" description="Disordered" evidence="2">
    <location>
        <begin position="864"/>
        <end position="1067"/>
    </location>
</feature>
<dbReference type="PANTHER" id="PTHR12635">
    <property type="entry name" value="RHO-GTPASE-ACTIVATING PROTEIN 6 FAMILY MEMBER"/>
    <property type="match status" value="1"/>
</dbReference>